<protein>
    <submittedName>
        <fullName evidence="3">Uncharacterized protein</fullName>
    </submittedName>
</protein>
<name>A0A1N7LC47_9FLAO</name>
<feature type="transmembrane region" description="Helical" evidence="1">
    <location>
        <begin position="7"/>
        <end position="30"/>
    </location>
</feature>
<evidence type="ECO:0000313" key="5">
    <source>
        <dbReference type="Proteomes" id="UP000238314"/>
    </source>
</evidence>
<dbReference type="RefSeq" id="WP_076450480.1">
    <property type="nucleotide sequence ID" value="NZ_FTOJ01000002.1"/>
</dbReference>
<organism evidence="3 4">
    <name type="scientific">Chryseobacterium piscicola</name>
    <dbReference type="NCBI Taxonomy" id="551459"/>
    <lineage>
        <taxon>Bacteria</taxon>
        <taxon>Pseudomonadati</taxon>
        <taxon>Bacteroidota</taxon>
        <taxon>Flavobacteriia</taxon>
        <taxon>Flavobacteriales</taxon>
        <taxon>Weeksellaceae</taxon>
        <taxon>Chryseobacterium group</taxon>
        <taxon>Chryseobacterium</taxon>
    </lineage>
</organism>
<accession>A0A1N7LC47</accession>
<dbReference type="EMBL" id="MUGO01000002">
    <property type="protein sequence ID" value="PQA97516.1"/>
    <property type="molecule type" value="Genomic_DNA"/>
</dbReference>
<dbReference type="OrthoDB" id="893761at2"/>
<dbReference type="AlphaFoldDB" id="A0A1N7LC47"/>
<feature type="transmembrane region" description="Helical" evidence="1">
    <location>
        <begin position="84"/>
        <end position="102"/>
    </location>
</feature>
<keyword evidence="5" id="KW-1185">Reference proteome</keyword>
<proteinExistence type="predicted"/>
<keyword evidence="1" id="KW-0472">Membrane</keyword>
<reference evidence="3" key="3">
    <citation type="submission" date="2017-01" db="EMBL/GenBank/DDBJ databases">
        <authorList>
            <person name="Mah S.A."/>
            <person name="Swanson W.J."/>
            <person name="Moy G.W."/>
            <person name="Vacquier V.D."/>
        </authorList>
    </citation>
    <scope>NUCLEOTIDE SEQUENCE [LARGE SCALE GENOMIC DNA]</scope>
    <source>
        <strain evidence="3">DSM 21068</strain>
    </source>
</reference>
<sequence length="134" mass="14711">MIRKIFAVVGGMIVGNLIIFLIESISHLLYPLPENVTYENLEAFSKYVQSLPIAAKLIIIAAYAIAAFAAGFVSTKIPKDGKQYYAIICGAILLTAIIWNFSMLPTPIWMWTLGMVAPFLVLGGYKAALNKNKI</sequence>
<feature type="transmembrane region" description="Helical" evidence="1">
    <location>
        <begin position="108"/>
        <end position="128"/>
    </location>
</feature>
<dbReference type="STRING" id="551459.SAMN05421796_102199"/>
<gene>
    <name evidence="2" type="ORF">B0A70_02315</name>
    <name evidence="3" type="ORF">SAMN05421796_102199</name>
</gene>
<evidence type="ECO:0000256" key="1">
    <source>
        <dbReference type="SAM" id="Phobius"/>
    </source>
</evidence>
<keyword evidence="1" id="KW-0812">Transmembrane</keyword>
<dbReference type="Proteomes" id="UP000238314">
    <property type="component" value="Unassembled WGS sequence"/>
</dbReference>
<dbReference type="Proteomes" id="UP000186246">
    <property type="component" value="Unassembled WGS sequence"/>
</dbReference>
<dbReference type="EMBL" id="FTOJ01000002">
    <property type="protein sequence ID" value="SIS71425.1"/>
    <property type="molecule type" value="Genomic_DNA"/>
</dbReference>
<keyword evidence="1" id="KW-1133">Transmembrane helix</keyword>
<evidence type="ECO:0000313" key="2">
    <source>
        <dbReference type="EMBL" id="PQA97516.1"/>
    </source>
</evidence>
<reference evidence="2 5" key="1">
    <citation type="submission" date="2016-11" db="EMBL/GenBank/DDBJ databases">
        <title>Whole genomes of Flavobacteriaceae.</title>
        <authorList>
            <person name="Stine C."/>
            <person name="Li C."/>
            <person name="Tadesse D."/>
        </authorList>
    </citation>
    <scope>NUCLEOTIDE SEQUENCE [LARGE SCALE GENOMIC DNA]</scope>
    <source>
        <strain evidence="2 5">DSM 21068</strain>
    </source>
</reference>
<feature type="transmembrane region" description="Helical" evidence="1">
    <location>
        <begin position="50"/>
        <end position="72"/>
    </location>
</feature>
<evidence type="ECO:0000313" key="3">
    <source>
        <dbReference type="EMBL" id="SIS71425.1"/>
    </source>
</evidence>
<reference evidence="4" key="2">
    <citation type="submission" date="2017-01" db="EMBL/GenBank/DDBJ databases">
        <authorList>
            <person name="Varghese N."/>
            <person name="Submissions S."/>
        </authorList>
    </citation>
    <scope>NUCLEOTIDE SEQUENCE [LARGE SCALE GENOMIC DNA]</scope>
    <source>
        <strain evidence="4">DSM 21068</strain>
    </source>
</reference>
<evidence type="ECO:0000313" key="4">
    <source>
        <dbReference type="Proteomes" id="UP000186246"/>
    </source>
</evidence>